<evidence type="ECO:0000256" key="1">
    <source>
        <dbReference type="ARBA" id="ARBA00022490"/>
    </source>
</evidence>
<evidence type="ECO:0000256" key="8">
    <source>
        <dbReference type="HAMAP-Rule" id="MF_00387"/>
    </source>
</evidence>
<organism evidence="10 11">
    <name type="scientific">Thiohalorhabdus methylotrophus</name>
    <dbReference type="NCBI Taxonomy" id="3242694"/>
    <lineage>
        <taxon>Bacteria</taxon>
        <taxon>Pseudomonadati</taxon>
        <taxon>Pseudomonadota</taxon>
        <taxon>Gammaproteobacteria</taxon>
        <taxon>Thiohalorhabdales</taxon>
        <taxon>Thiohalorhabdaceae</taxon>
        <taxon>Thiohalorhabdus</taxon>
    </lineage>
</organism>
<dbReference type="PANTHER" id="PTHR43480:SF1">
    <property type="entry name" value="ACYL-[ACYL-CARRIER-PROTEIN]--UDP-N-ACETYLGLUCOSAMINE O-ACYLTRANSFERASE, MITOCHONDRIAL-RELATED"/>
    <property type="match status" value="1"/>
</dbReference>
<evidence type="ECO:0000256" key="5">
    <source>
        <dbReference type="ARBA" id="ARBA00022737"/>
    </source>
</evidence>
<dbReference type="InterPro" id="IPR029098">
    <property type="entry name" value="Acetyltransf_C"/>
</dbReference>
<dbReference type="Pfam" id="PF13720">
    <property type="entry name" value="Acetyltransf_11"/>
    <property type="match status" value="1"/>
</dbReference>
<dbReference type="InterPro" id="IPR010137">
    <property type="entry name" value="Lipid_A_LpxA"/>
</dbReference>
<gene>
    <name evidence="8 10" type="primary">lpxA</name>
    <name evidence="10" type="ORF">ACERLL_13075</name>
</gene>
<dbReference type="Pfam" id="PF00132">
    <property type="entry name" value="Hexapep"/>
    <property type="match status" value="1"/>
</dbReference>
<dbReference type="InterPro" id="IPR001451">
    <property type="entry name" value="Hexapep"/>
</dbReference>
<keyword evidence="2 8" id="KW-0444">Lipid biosynthesis</keyword>
<evidence type="ECO:0000256" key="2">
    <source>
        <dbReference type="ARBA" id="ARBA00022516"/>
    </source>
</evidence>
<comment type="caution">
    <text evidence="10">The sequence shown here is derived from an EMBL/GenBank/DDBJ whole genome shotgun (WGS) entry which is preliminary data.</text>
</comment>
<dbReference type="EMBL" id="JBGUAW010000008">
    <property type="protein sequence ID" value="MFA9461753.1"/>
    <property type="molecule type" value="Genomic_DNA"/>
</dbReference>
<proteinExistence type="inferred from homology"/>
<evidence type="ECO:0000259" key="9">
    <source>
        <dbReference type="Pfam" id="PF13720"/>
    </source>
</evidence>
<dbReference type="InterPro" id="IPR011004">
    <property type="entry name" value="Trimer_LpxA-like_sf"/>
</dbReference>
<accession>A0ABV4TYY2</accession>
<name>A0ABV4TYY2_9GAMM</name>
<keyword evidence="1 8" id="KW-0963">Cytoplasm</keyword>
<dbReference type="GO" id="GO:0008780">
    <property type="term" value="F:acyl-[acyl-carrier-protein]-UDP-N-acetylglucosamine O-acyltransferase activity"/>
    <property type="evidence" value="ECO:0007669"/>
    <property type="project" value="UniProtKB-EC"/>
</dbReference>
<dbReference type="Proteomes" id="UP001575181">
    <property type="component" value="Unassembled WGS sequence"/>
</dbReference>
<dbReference type="InterPro" id="IPR018357">
    <property type="entry name" value="Hexapep_transf_CS"/>
</dbReference>
<comment type="subunit">
    <text evidence="8">Homotrimer.</text>
</comment>
<comment type="catalytic activity">
    <reaction evidence="8">
        <text>a (3R)-hydroxyacyl-[ACP] + UDP-N-acetyl-alpha-D-glucosamine = a UDP-3-O-[(3R)-3-hydroxyacyl]-N-acetyl-alpha-D-glucosamine + holo-[ACP]</text>
        <dbReference type="Rhea" id="RHEA:67812"/>
        <dbReference type="Rhea" id="RHEA-COMP:9685"/>
        <dbReference type="Rhea" id="RHEA-COMP:9945"/>
        <dbReference type="ChEBI" id="CHEBI:57705"/>
        <dbReference type="ChEBI" id="CHEBI:64479"/>
        <dbReference type="ChEBI" id="CHEBI:78827"/>
        <dbReference type="ChEBI" id="CHEBI:173225"/>
        <dbReference type="EC" id="2.3.1.129"/>
    </reaction>
</comment>
<comment type="function">
    <text evidence="8">Involved in the biosynthesis of lipid A, a phosphorylated glycolipid that anchors the lipopolysaccharide to the outer membrane of the cell.</text>
</comment>
<dbReference type="EC" id="2.3.1.129" evidence="8"/>
<dbReference type="SUPFAM" id="SSF51161">
    <property type="entry name" value="Trimeric LpxA-like enzymes"/>
    <property type="match status" value="1"/>
</dbReference>
<reference evidence="10 11" key="1">
    <citation type="submission" date="2024-08" db="EMBL/GenBank/DDBJ databases">
        <title>Whole-genome sequencing of halo(alkali)philic microorganisms from hypersaline lakes.</title>
        <authorList>
            <person name="Sorokin D.Y."/>
            <person name="Merkel A.Y."/>
            <person name="Messina E."/>
            <person name="Yakimov M."/>
        </authorList>
    </citation>
    <scope>NUCLEOTIDE SEQUENCE [LARGE SCALE GENOMIC DNA]</scope>
    <source>
        <strain evidence="10 11">Cl-TMA</strain>
    </source>
</reference>
<keyword evidence="5 8" id="KW-0677">Repeat</keyword>
<comment type="subcellular location">
    <subcellularLocation>
        <location evidence="8">Cytoplasm</location>
    </subcellularLocation>
</comment>
<dbReference type="HAMAP" id="MF_00387">
    <property type="entry name" value="LpxA"/>
    <property type="match status" value="1"/>
</dbReference>
<evidence type="ECO:0000256" key="3">
    <source>
        <dbReference type="ARBA" id="ARBA00022556"/>
    </source>
</evidence>
<keyword evidence="6 8" id="KW-0443">Lipid metabolism</keyword>
<dbReference type="InterPro" id="IPR037157">
    <property type="entry name" value="Acetyltransf_C_sf"/>
</dbReference>
<dbReference type="Gene3D" id="1.20.1180.10">
    <property type="entry name" value="Udp N-acetylglucosamine O-acyltransferase, C-terminal domain"/>
    <property type="match status" value="1"/>
</dbReference>
<dbReference type="PIRSF" id="PIRSF000456">
    <property type="entry name" value="UDP-GlcNAc_acltr"/>
    <property type="match status" value="1"/>
</dbReference>
<dbReference type="Gene3D" id="2.160.10.10">
    <property type="entry name" value="Hexapeptide repeat proteins"/>
    <property type="match status" value="1"/>
</dbReference>
<comment type="pathway">
    <text evidence="8">Glycolipid biosynthesis; lipid IV(A) biosynthesis; lipid IV(A) from (3R)-3-hydroxytetradecanoyl-[acyl-carrier-protein] and UDP-N-acetyl-alpha-D-glucosamine: step 1/6.</text>
</comment>
<evidence type="ECO:0000256" key="4">
    <source>
        <dbReference type="ARBA" id="ARBA00022679"/>
    </source>
</evidence>
<keyword evidence="11" id="KW-1185">Reference proteome</keyword>
<keyword evidence="4 8" id="KW-0808">Transferase</keyword>
<feature type="domain" description="UDP N-acetylglucosamine O-acyltransferase C-terminal" evidence="9">
    <location>
        <begin position="174"/>
        <end position="256"/>
    </location>
</feature>
<evidence type="ECO:0000313" key="11">
    <source>
        <dbReference type="Proteomes" id="UP001575181"/>
    </source>
</evidence>
<evidence type="ECO:0000256" key="7">
    <source>
        <dbReference type="ARBA" id="ARBA00023315"/>
    </source>
</evidence>
<keyword evidence="7 8" id="KW-0012">Acyltransferase</keyword>
<protein>
    <recommendedName>
        <fullName evidence="8">Acyl-[acyl-carrier-protein]--UDP-N-acetylglucosamine O-acyltransferase</fullName>
        <shortName evidence="8">UDP-N-acetylglucosamine acyltransferase</shortName>
        <ecNumber evidence="8">2.3.1.129</ecNumber>
    </recommendedName>
</protein>
<comment type="similarity">
    <text evidence="8">Belongs to the transferase hexapeptide repeat family. LpxA subfamily.</text>
</comment>
<keyword evidence="3 8" id="KW-0441">Lipid A biosynthesis</keyword>
<evidence type="ECO:0000313" key="10">
    <source>
        <dbReference type="EMBL" id="MFA9461753.1"/>
    </source>
</evidence>
<dbReference type="PROSITE" id="PS00101">
    <property type="entry name" value="HEXAPEP_TRANSFERASES"/>
    <property type="match status" value="1"/>
</dbReference>
<dbReference type="PANTHER" id="PTHR43480">
    <property type="entry name" value="ACYL-[ACYL-CARRIER-PROTEIN]--UDP-N-ACETYLGLUCOSAMINE O-ACYLTRANSFERASE"/>
    <property type="match status" value="1"/>
</dbReference>
<dbReference type="RefSeq" id="WP_373656530.1">
    <property type="nucleotide sequence ID" value="NZ_JBGUAW010000008.1"/>
</dbReference>
<dbReference type="NCBIfam" id="NF003657">
    <property type="entry name" value="PRK05289.1"/>
    <property type="match status" value="1"/>
</dbReference>
<dbReference type="CDD" id="cd03351">
    <property type="entry name" value="LbH_UDP-GlcNAc_AT"/>
    <property type="match status" value="1"/>
</dbReference>
<evidence type="ECO:0000256" key="6">
    <source>
        <dbReference type="ARBA" id="ARBA00023098"/>
    </source>
</evidence>
<sequence length="257" mass="27170">MIHETAWVDPAADLAPDVEVGPFSVIGPNVSLESGAWVGPHVVIQGHTRIGPGVQIFQFASVGAPPQDKKFAGGETHLEVGEGTIIRESATLHVGTEEGGGVTRVGEHVLVMAYVHVAHDCQVGDNVVLSNAVTLAGHVTVGERAIIGGMTAVHQFCDIGPYAFVGGASAVSMDVPPFASVAGNRARLYGPNTVGLDRAGFPKETIDGLKRAFKALFHRRRPREEALAEVEASSDAEIPEVQQVMTFLRKSERGVVR</sequence>
<dbReference type="NCBIfam" id="TIGR01852">
    <property type="entry name" value="lipid_A_lpxA"/>
    <property type="match status" value="1"/>
</dbReference>